<dbReference type="Gene3D" id="3.30.390.30">
    <property type="match status" value="1"/>
</dbReference>
<dbReference type="PANTHER" id="PTHR43557:SF2">
    <property type="entry name" value="RIESKE DOMAIN-CONTAINING PROTEIN-RELATED"/>
    <property type="match status" value="1"/>
</dbReference>
<keyword evidence="2" id="KW-0285">Flavoprotein</keyword>
<dbReference type="RefSeq" id="WP_343927385.1">
    <property type="nucleotide sequence ID" value="NZ_BAAAEN010000005.1"/>
</dbReference>
<dbReference type="InterPro" id="IPR050446">
    <property type="entry name" value="FAD-oxidoreductase/Apoptosis"/>
</dbReference>
<name>A0ABN1BP50_9BURK</name>
<dbReference type="InterPro" id="IPR028202">
    <property type="entry name" value="Reductase_C"/>
</dbReference>
<dbReference type="PANTHER" id="PTHR43557">
    <property type="entry name" value="APOPTOSIS-INDUCING FACTOR 1"/>
    <property type="match status" value="1"/>
</dbReference>
<evidence type="ECO:0000313" key="7">
    <source>
        <dbReference type="EMBL" id="GAA0501193.1"/>
    </source>
</evidence>
<evidence type="ECO:0000256" key="4">
    <source>
        <dbReference type="ARBA" id="ARBA00023002"/>
    </source>
</evidence>
<organism evidence="7 8">
    <name type="scientific">Pigmentiphaga daeguensis</name>
    <dbReference type="NCBI Taxonomy" id="414049"/>
    <lineage>
        <taxon>Bacteria</taxon>
        <taxon>Pseudomonadati</taxon>
        <taxon>Pseudomonadota</taxon>
        <taxon>Betaproteobacteria</taxon>
        <taxon>Burkholderiales</taxon>
        <taxon>Alcaligenaceae</taxon>
        <taxon>Pigmentiphaga</taxon>
    </lineage>
</organism>
<dbReference type="SUPFAM" id="SSF51905">
    <property type="entry name" value="FAD/NAD(P)-binding domain"/>
    <property type="match status" value="1"/>
</dbReference>
<protein>
    <submittedName>
        <fullName evidence="7">FAD-dependent oxidoreductase</fullName>
    </submittedName>
</protein>
<dbReference type="Pfam" id="PF07992">
    <property type="entry name" value="Pyr_redox_2"/>
    <property type="match status" value="1"/>
</dbReference>
<feature type="domain" description="Reductase C-terminal" evidence="6">
    <location>
        <begin position="328"/>
        <end position="415"/>
    </location>
</feature>
<evidence type="ECO:0000256" key="1">
    <source>
        <dbReference type="ARBA" id="ARBA00001974"/>
    </source>
</evidence>
<feature type="domain" description="FAD/NAD(P)-binding" evidence="5">
    <location>
        <begin position="11"/>
        <end position="309"/>
    </location>
</feature>
<dbReference type="Pfam" id="PF14759">
    <property type="entry name" value="Reductase_C"/>
    <property type="match status" value="1"/>
</dbReference>
<evidence type="ECO:0000259" key="5">
    <source>
        <dbReference type="Pfam" id="PF07992"/>
    </source>
</evidence>
<accession>A0ABN1BP50</accession>
<keyword evidence="8" id="KW-1185">Reference proteome</keyword>
<reference evidence="7 8" key="1">
    <citation type="journal article" date="2019" name="Int. J. Syst. Evol. Microbiol.">
        <title>The Global Catalogue of Microorganisms (GCM) 10K type strain sequencing project: providing services to taxonomists for standard genome sequencing and annotation.</title>
        <authorList>
            <consortium name="The Broad Institute Genomics Platform"/>
            <consortium name="The Broad Institute Genome Sequencing Center for Infectious Disease"/>
            <person name="Wu L."/>
            <person name="Ma J."/>
        </authorList>
    </citation>
    <scope>NUCLEOTIDE SEQUENCE [LARGE SCALE GENOMIC DNA]</scope>
    <source>
        <strain evidence="7 8">JCM 14330</strain>
    </source>
</reference>
<evidence type="ECO:0000259" key="6">
    <source>
        <dbReference type="Pfam" id="PF14759"/>
    </source>
</evidence>
<dbReference type="PRINTS" id="PR00411">
    <property type="entry name" value="PNDRDTASEI"/>
</dbReference>
<dbReference type="InterPro" id="IPR023753">
    <property type="entry name" value="FAD/NAD-binding_dom"/>
</dbReference>
<dbReference type="Gene3D" id="3.50.50.60">
    <property type="entry name" value="FAD/NAD(P)-binding domain"/>
    <property type="match status" value="2"/>
</dbReference>
<gene>
    <name evidence="7" type="ORF">GCM10009097_17270</name>
</gene>
<sequence>MSPSNDASAPLVIVGAGQAGAMAARALRELGHAGKVVLIGDEPHAPYERPPLSKAVLADEQPPDVNLLPEPFLAQSGIVLQPGRRVVRLDAARRELHLDDGAVQAYRACLLATGGDVRVLPALPPGTPGVHYLRTLDDAQRLRAALRTARSLLVTGGGFLGLEIASTARALGLDVTVMELGPALLGRAMPPEVSRWLAARARAHGVRLHLGAQPSGLVPVAGGIAATLADAGVLRADLAVVAVGQVPNVALAREAGLLIDAGNGGIRVDERCRTSAEGVYAAGDCASGRDAATGTHRRLESWQNANEQARIAAAAMLGQDAEPPPPPWFWTDQFGCNIQMLGHGAPGLAYRLRGQFPEGRDPGKAMLFGIEGGRLVHVIAINAGGDLRAFRSVLGRPLACAPEALADPGIPAKQLARLALGPASA</sequence>
<dbReference type="InterPro" id="IPR036188">
    <property type="entry name" value="FAD/NAD-bd_sf"/>
</dbReference>
<comment type="caution">
    <text evidence="7">The sequence shown here is derived from an EMBL/GenBank/DDBJ whole genome shotgun (WGS) entry which is preliminary data.</text>
</comment>
<dbReference type="Proteomes" id="UP001501706">
    <property type="component" value="Unassembled WGS sequence"/>
</dbReference>
<keyword evidence="4" id="KW-0560">Oxidoreductase</keyword>
<keyword evidence="3" id="KW-0274">FAD</keyword>
<evidence type="ECO:0000256" key="2">
    <source>
        <dbReference type="ARBA" id="ARBA00022630"/>
    </source>
</evidence>
<dbReference type="PRINTS" id="PR00368">
    <property type="entry name" value="FADPNR"/>
</dbReference>
<dbReference type="InterPro" id="IPR016156">
    <property type="entry name" value="FAD/NAD-linked_Rdtase_dimer_sf"/>
</dbReference>
<evidence type="ECO:0000256" key="3">
    <source>
        <dbReference type="ARBA" id="ARBA00022827"/>
    </source>
</evidence>
<dbReference type="EMBL" id="BAAAEN010000005">
    <property type="protein sequence ID" value="GAA0501193.1"/>
    <property type="molecule type" value="Genomic_DNA"/>
</dbReference>
<proteinExistence type="predicted"/>
<comment type="cofactor">
    <cofactor evidence="1">
        <name>FAD</name>
        <dbReference type="ChEBI" id="CHEBI:57692"/>
    </cofactor>
</comment>
<dbReference type="SUPFAM" id="SSF55424">
    <property type="entry name" value="FAD/NAD-linked reductases, dimerisation (C-terminal) domain"/>
    <property type="match status" value="1"/>
</dbReference>
<evidence type="ECO:0000313" key="8">
    <source>
        <dbReference type="Proteomes" id="UP001501706"/>
    </source>
</evidence>